<evidence type="ECO:0000313" key="6">
    <source>
        <dbReference type="EMBL" id="KUG22788.1"/>
    </source>
</evidence>
<feature type="domain" description="HD-GYP" evidence="5">
    <location>
        <begin position="667"/>
        <end position="858"/>
    </location>
</feature>
<proteinExistence type="predicted"/>
<dbReference type="SMART" id="SM00086">
    <property type="entry name" value="PAC"/>
    <property type="match status" value="4"/>
</dbReference>
<dbReference type="PANTHER" id="PTHR45228">
    <property type="entry name" value="CYCLIC DI-GMP PHOSPHODIESTERASE TM_0186-RELATED"/>
    <property type="match status" value="1"/>
</dbReference>
<dbReference type="Pfam" id="PF00072">
    <property type="entry name" value="Response_reg"/>
    <property type="match status" value="1"/>
</dbReference>
<dbReference type="Gene3D" id="3.40.50.2300">
    <property type="match status" value="1"/>
</dbReference>
<dbReference type="InterPro" id="IPR003607">
    <property type="entry name" value="HD/PDEase_dom"/>
</dbReference>
<dbReference type="SUPFAM" id="SSF55785">
    <property type="entry name" value="PYP-like sensor domain (PAS domain)"/>
    <property type="match status" value="4"/>
</dbReference>
<dbReference type="SUPFAM" id="SSF109604">
    <property type="entry name" value="HD-domain/PDEase-like"/>
    <property type="match status" value="1"/>
</dbReference>
<dbReference type="InterPro" id="IPR011006">
    <property type="entry name" value="CheY-like_superfamily"/>
</dbReference>
<dbReference type="CDD" id="cd00130">
    <property type="entry name" value="PAS"/>
    <property type="match status" value="4"/>
</dbReference>
<dbReference type="InterPro" id="IPR035965">
    <property type="entry name" value="PAS-like_dom_sf"/>
</dbReference>
<comment type="caution">
    <text evidence="6">The sequence shown here is derived from an EMBL/GenBank/DDBJ whole genome shotgun (WGS) entry which is preliminary data.</text>
</comment>
<dbReference type="Pfam" id="PF00989">
    <property type="entry name" value="PAS"/>
    <property type="match status" value="2"/>
</dbReference>
<dbReference type="InterPro" id="IPR001610">
    <property type="entry name" value="PAC"/>
</dbReference>
<dbReference type="GO" id="GO:0006355">
    <property type="term" value="P:regulation of DNA-templated transcription"/>
    <property type="evidence" value="ECO:0007669"/>
    <property type="project" value="InterPro"/>
</dbReference>
<dbReference type="InterPro" id="IPR000700">
    <property type="entry name" value="PAS-assoc_C"/>
</dbReference>
<reference evidence="6" key="1">
    <citation type="journal article" date="2015" name="Proc. Natl. Acad. Sci. U.S.A.">
        <title>Networks of energetic and metabolic interactions define dynamics in microbial communities.</title>
        <authorList>
            <person name="Embree M."/>
            <person name="Liu J.K."/>
            <person name="Al-Bassam M.M."/>
            <person name="Zengler K."/>
        </authorList>
    </citation>
    <scope>NUCLEOTIDE SEQUENCE</scope>
</reference>
<sequence>MGEKSSLKINKPQPLRALIVDDSENDALLIIRELKKGGYNPSYERVETATAMKKALKANPWDIILCDYKMPNFNAPSAIALLKKTNIDIPLIIVSGSIGEETAVECMRLGAQDYVMKSRLSRLCPAIARELEEVKTRNKQKQAEEELRQSEEKYRTIIENIQEGYFEIDLAGNFTFFNDSTCRCLGYSKKELIGMNYKKYTDKENANKLFKAYNKTYTTGTTSRLLEYEIIKKDGTKRQLEGFVSLQKDSSGNPLAFRGTVRDITERKQAEKTLKDSEERYRALFDRSLDIIYTIDFDGNFIDANPTALKRFGYTKKELPSINVASLMDKDQLQYALKVIQEIKKYGVQKDLLEIMLRHKDGTPIYIETKGSAVMSGGKAIAIQSIARDITERKAAEQKLLQSEKYFKEITENSSDIIIITDKNGDIKYCSRSMERFSGYTPEELIGKSGFTFIHPDDLERAVSDYSKAISSNDTAIPNGFRMIHKDGTERYLEGLGKNLLDNPDVAGFIMNVHDATESKKAEEKLKESEKKYRIITEKMTDIVWLLDMNLRTIYVTPSVQTVLGFTQEERMSQTIDQQLTPDSLNIALETMAKELALQEQEQRDNQRNVILELEYYHKDGSTRWIETIMSGLRNDQGILDRIHGVSRDVTARRKAEEKLLQTLESLRKAFGVTMQVMVAAIEMRDPYTAGHQVRATDIARAIATEMGLSPEKIDGIRMAGAIHDIGKLSIPAEILSKPTKLTDIEFSLIKEHAHSGYEMLENVESPWPLAEIIYQHHERINGTGYPRNLKGDEILIEARILAVADVVEAMASHRPYRASLGIEAALGEIEKNKGILYDVDVAETCMRLFREKKYQLS</sequence>
<name>A0A0W8FPT3_9ZZZZ</name>
<feature type="domain" description="PAS" evidence="3">
    <location>
        <begin position="150"/>
        <end position="220"/>
    </location>
</feature>
<dbReference type="InterPro" id="IPR000014">
    <property type="entry name" value="PAS"/>
</dbReference>
<dbReference type="CDD" id="cd00156">
    <property type="entry name" value="REC"/>
    <property type="match status" value="1"/>
</dbReference>
<feature type="domain" description="Response regulatory" evidence="2">
    <location>
        <begin position="16"/>
        <end position="132"/>
    </location>
</feature>
<dbReference type="SMART" id="SM00471">
    <property type="entry name" value="HDc"/>
    <property type="match status" value="1"/>
</dbReference>
<dbReference type="EMBL" id="LNQE01000941">
    <property type="protein sequence ID" value="KUG22788.1"/>
    <property type="molecule type" value="Genomic_DNA"/>
</dbReference>
<dbReference type="PROSITE" id="PS50110">
    <property type="entry name" value="RESPONSE_REGULATORY"/>
    <property type="match status" value="1"/>
</dbReference>
<gene>
    <name evidence="6" type="ORF">ASZ90_007485</name>
</gene>
<dbReference type="PROSITE" id="PS50113">
    <property type="entry name" value="PAC"/>
    <property type="match status" value="4"/>
</dbReference>
<dbReference type="PROSITE" id="PS50112">
    <property type="entry name" value="PAS"/>
    <property type="match status" value="4"/>
</dbReference>
<dbReference type="InterPro" id="IPR052020">
    <property type="entry name" value="Cyclic_di-GMP/3'3'-cGAMP_PDE"/>
</dbReference>
<feature type="coiled-coil region" evidence="1">
    <location>
        <begin position="133"/>
        <end position="160"/>
    </location>
</feature>
<evidence type="ECO:0000259" key="3">
    <source>
        <dbReference type="PROSITE" id="PS50112"/>
    </source>
</evidence>
<feature type="domain" description="PAS" evidence="3">
    <location>
        <begin position="529"/>
        <end position="601"/>
    </location>
</feature>
<dbReference type="SMART" id="SM00091">
    <property type="entry name" value="PAS"/>
    <property type="match status" value="4"/>
</dbReference>
<dbReference type="InterPro" id="IPR001789">
    <property type="entry name" value="Sig_transdc_resp-reg_receiver"/>
</dbReference>
<feature type="domain" description="PAC" evidence="4">
    <location>
        <begin position="351"/>
        <end position="402"/>
    </location>
</feature>
<evidence type="ECO:0000256" key="1">
    <source>
        <dbReference type="SAM" id="Coils"/>
    </source>
</evidence>
<feature type="domain" description="PAS" evidence="3">
    <location>
        <begin position="277"/>
        <end position="347"/>
    </location>
</feature>
<organism evidence="6">
    <name type="scientific">hydrocarbon metagenome</name>
    <dbReference type="NCBI Taxonomy" id="938273"/>
    <lineage>
        <taxon>unclassified sequences</taxon>
        <taxon>metagenomes</taxon>
        <taxon>ecological metagenomes</taxon>
    </lineage>
</organism>
<dbReference type="SMART" id="SM00448">
    <property type="entry name" value="REC"/>
    <property type="match status" value="1"/>
</dbReference>
<dbReference type="InterPro" id="IPR013655">
    <property type="entry name" value="PAS_fold_3"/>
</dbReference>
<evidence type="ECO:0000259" key="4">
    <source>
        <dbReference type="PROSITE" id="PS50113"/>
    </source>
</evidence>
<dbReference type="InterPro" id="IPR037522">
    <property type="entry name" value="HD_GYP_dom"/>
</dbReference>
<dbReference type="PROSITE" id="PS51832">
    <property type="entry name" value="HD_GYP"/>
    <property type="match status" value="1"/>
</dbReference>
<protein>
    <submittedName>
        <fullName evidence="6">Response regulator/sensory box/hdig domain protein</fullName>
    </submittedName>
</protein>
<dbReference type="Gene3D" id="3.30.450.20">
    <property type="entry name" value="PAS domain"/>
    <property type="match status" value="4"/>
</dbReference>
<dbReference type="CDD" id="cd00077">
    <property type="entry name" value="HDc"/>
    <property type="match status" value="1"/>
</dbReference>
<dbReference type="NCBIfam" id="TIGR00229">
    <property type="entry name" value="sensory_box"/>
    <property type="match status" value="4"/>
</dbReference>
<feature type="domain" description="PAS" evidence="3">
    <location>
        <begin position="403"/>
        <end position="473"/>
    </location>
</feature>
<dbReference type="SUPFAM" id="SSF52172">
    <property type="entry name" value="CheY-like"/>
    <property type="match status" value="1"/>
</dbReference>
<feature type="domain" description="PAC" evidence="4">
    <location>
        <begin position="224"/>
        <end position="276"/>
    </location>
</feature>
<dbReference type="Pfam" id="PF08447">
    <property type="entry name" value="PAS_3"/>
    <property type="match status" value="1"/>
</dbReference>
<dbReference type="GO" id="GO:0000160">
    <property type="term" value="P:phosphorelay signal transduction system"/>
    <property type="evidence" value="ECO:0007669"/>
    <property type="project" value="InterPro"/>
</dbReference>
<dbReference type="AlphaFoldDB" id="A0A0W8FPT3"/>
<dbReference type="InterPro" id="IPR013767">
    <property type="entry name" value="PAS_fold"/>
</dbReference>
<accession>A0A0W8FPT3</accession>
<feature type="domain" description="PAC" evidence="4">
    <location>
        <begin position="610"/>
        <end position="662"/>
    </location>
</feature>
<evidence type="ECO:0000259" key="2">
    <source>
        <dbReference type="PROSITE" id="PS50110"/>
    </source>
</evidence>
<keyword evidence="1" id="KW-0175">Coiled coil</keyword>
<dbReference type="PANTHER" id="PTHR45228:SF4">
    <property type="entry name" value="LIPOPROTEIN"/>
    <property type="match status" value="1"/>
</dbReference>
<dbReference type="Pfam" id="PF13426">
    <property type="entry name" value="PAS_9"/>
    <property type="match status" value="1"/>
</dbReference>
<evidence type="ECO:0000259" key="5">
    <source>
        <dbReference type="PROSITE" id="PS51832"/>
    </source>
</evidence>
<dbReference type="Pfam" id="PF13487">
    <property type="entry name" value="HD_5"/>
    <property type="match status" value="1"/>
</dbReference>
<feature type="domain" description="PAC" evidence="4">
    <location>
        <begin position="477"/>
        <end position="528"/>
    </location>
</feature>
<dbReference type="Gene3D" id="1.10.3210.10">
    <property type="entry name" value="Hypothetical protein af1432"/>
    <property type="match status" value="1"/>
</dbReference>